<comment type="caution">
    <text evidence="10">The sequence shown here is derived from an EMBL/GenBank/DDBJ whole genome shotgun (WGS) entry which is preliminary data.</text>
</comment>
<evidence type="ECO:0000313" key="11">
    <source>
        <dbReference type="Proteomes" id="UP000010146"/>
    </source>
</evidence>
<comment type="similarity">
    <text evidence="1 8 9">Belongs to the bacterial ribosomal protein bL20 family.</text>
</comment>
<sequence length="119" mass="13772">MARVKSGKVTRRRHKKILKLAKGYWGAKSKLFRVANQAVMKSLMYAYIGRKLRKRDFRRLWITRINAAARAHGISYSRFINGLKKAGIEINRKMLSEMAIHDEKAFAELVNIAKQQLNA</sequence>
<dbReference type="InterPro" id="IPR035566">
    <property type="entry name" value="Ribosomal_protein_bL20_C"/>
</dbReference>
<name>A0A0F5PLC6_9THEO</name>
<dbReference type="PRINTS" id="PR00062">
    <property type="entry name" value="RIBOSOMALL20"/>
</dbReference>
<keyword evidence="3 8" id="KW-0694">RNA-binding</keyword>
<keyword evidence="5 8" id="KW-0687">Ribonucleoprotein</keyword>
<evidence type="ECO:0000256" key="5">
    <source>
        <dbReference type="ARBA" id="ARBA00023274"/>
    </source>
</evidence>
<reference evidence="11" key="3">
    <citation type="submission" date="2015-02" db="EMBL/GenBank/DDBJ databases">
        <title>Genome analysis of three genomes within the thermophilic hydrogenogenic bacterial species Caldanaerobacter subterraneus.</title>
        <authorList>
            <person name="Sant'Anna F.H."/>
            <person name="Lebedinsky A."/>
            <person name="Sokolova T."/>
            <person name="Robb F.T."/>
            <person name="Gonzalez J.M."/>
        </authorList>
    </citation>
    <scope>NUCLEOTIDE SEQUENCE [LARGE SCALE GENOMIC DNA]</scope>
    <source>
        <strain evidence="11">DSM 12653</strain>
    </source>
</reference>
<dbReference type="HAMAP" id="MF_00382">
    <property type="entry name" value="Ribosomal_bL20"/>
    <property type="match status" value="1"/>
</dbReference>
<dbReference type="GO" id="GO:0006412">
    <property type="term" value="P:translation"/>
    <property type="evidence" value="ECO:0007669"/>
    <property type="project" value="InterPro"/>
</dbReference>
<evidence type="ECO:0000256" key="8">
    <source>
        <dbReference type="HAMAP-Rule" id="MF_00382"/>
    </source>
</evidence>
<evidence type="ECO:0000256" key="9">
    <source>
        <dbReference type="RuleBase" id="RU000560"/>
    </source>
</evidence>
<keyword evidence="4 8" id="KW-0689">Ribosomal protein</keyword>
<dbReference type="Pfam" id="PF00453">
    <property type="entry name" value="Ribosomal_L20"/>
    <property type="match status" value="1"/>
</dbReference>
<keyword evidence="2 8" id="KW-0699">rRNA-binding</keyword>
<dbReference type="Gene3D" id="1.10.1900.20">
    <property type="entry name" value="Ribosomal protein L20"/>
    <property type="match status" value="1"/>
</dbReference>
<reference evidence="10 11" key="1">
    <citation type="submission" date="2008-07" db="EMBL/GenBank/DDBJ databases">
        <authorList>
            <person name="Gonzalez J."/>
            <person name="Sokolova T."/>
            <person name="Ferriera S."/>
            <person name="Johnson J."/>
            <person name="Kravitz S."/>
            <person name="Beeson K."/>
            <person name="Sutton G."/>
            <person name="Rogers Y.-H."/>
            <person name="Friedman R."/>
            <person name="Frazier M."/>
            <person name="Venter J.C."/>
        </authorList>
    </citation>
    <scope>NUCLEOTIDE SEQUENCE [LARGE SCALE GENOMIC DNA]</scope>
    <source>
        <strain evidence="10 11">DSM 12653</strain>
    </source>
</reference>
<dbReference type="GO" id="GO:0000027">
    <property type="term" value="P:ribosomal large subunit assembly"/>
    <property type="evidence" value="ECO:0007669"/>
    <property type="project" value="UniProtKB-UniRule"/>
</dbReference>
<dbReference type="GO" id="GO:1990904">
    <property type="term" value="C:ribonucleoprotein complex"/>
    <property type="evidence" value="ECO:0007669"/>
    <property type="project" value="UniProtKB-KW"/>
</dbReference>
<reference evidence="10 11" key="2">
    <citation type="journal article" date="2015" name="BMC Genomics">
        <title>Analysis of three genomes within the thermophilic bacterial species Caldanaerobacter subterraneus with a focus on carbon monoxide dehydrogenase evolution and hydrolase diversity.</title>
        <authorList>
            <person name="Sant'Anna F.H."/>
            <person name="Lebedinsky A.V."/>
            <person name="Sokolova T.G."/>
            <person name="Robb F.T."/>
            <person name="Gonzalez J.M."/>
        </authorList>
    </citation>
    <scope>NUCLEOTIDE SEQUENCE [LARGE SCALE GENOMIC DNA]</scope>
    <source>
        <strain evidence="10 11">DSM 12653</strain>
    </source>
</reference>
<evidence type="ECO:0000256" key="2">
    <source>
        <dbReference type="ARBA" id="ARBA00022730"/>
    </source>
</evidence>
<proteinExistence type="inferred from homology"/>
<evidence type="ECO:0000313" key="10">
    <source>
        <dbReference type="EMBL" id="KKC29443.1"/>
    </source>
</evidence>
<dbReference type="InterPro" id="IPR005813">
    <property type="entry name" value="Ribosomal_bL20"/>
</dbReference>
<dbReference type="RefSeq" id="WP_022587805.1">
    <property type="nucleotide sequence ID" value="NZ_ABXP02000082.1"/>
</dbReference>
<evidence type="ECO:0000256" key="7">
    <source>
        <dbReference type="ARBA" id="ARBA00035172"/>
    </source>
</evidence>
<evidence type="ECO:0000256" key="6">
    <source>
        <dbReference type="ARBA" id="ARBA00024775"/>
    </source>
</evidence>
<dbReference type="FunFam" id="1.10.1900.20:FF:000001">
    <property type="entry name" value="50S ribosomal protein L20"/>
    <property type="match status" value="1"/>
</dbReference>
<dbReference type="PANTHER" id="PTHR10986">
    <property type="entry name" value="39S RIBOSOMAL PROTEIN L20"/>
    <property type="match status" value="1"/>
</dbReference>
<dbReference type="PROSITE" id="PS00937">
    <property type="entry name" value="RIBOSOMAL_L20"/>
    <property type="match status" value="1"/>
</dbReference>
<dbReference type="SUPFAM" id="SSF74731">
    <property type="entry name" value="Ribosomal protein L20"/>
    <property type="match status" value="1"/>
</dbReference>
<evidence type="ECO:0000256" key="3">
    <source>
        <dbReference type="ARBA" id="ARBA00022884"/>
    </source>
</evidence>
<dbReference type="Proteomes" id="UP000010146">
    <property type="component" value="Unassembled WGS sequence"/>
</dbReference>
<dbReference type="NCBIfam" id="TIGR01032">
    <property type="entry name" value="rplT_bact"/>
    <property type="match status" value="1"/>
</dbReference>
<dbReference type="InterPro" id="IPR049946">
    <property type="entry name" value="RIBOSOMAL_L20_CS"/>
</dbReference>
<evidence type="ECO:0000256" key="1">
    <source>
        <dbReference type="ARBA" id="ARBA00007698"/>
    </source>
</evidence>
<protein>
    <recommendedName>
        <fullName evidence="7 8">Large ribosomal subunit protein bL20</fullName>
    </recommendedName>
</protein>
<dbReference type="GO" id="GO:0003735">
    <property type="term" value="F:structural constituent of ribosome"/>
    <property type="evidence" value="ECO:0007669"/>
    <property type="project" value="InterPro"/>
</dbReference>
<dbReference type="EMBL" id="ABXP02000082">
    <property type="protein sequence ID" value="KKC29443.1"/>
    <property type="molecule type" value="Genomic_DNA"/>
</dbReference>
<dbReference type="CDD" id="cd07026">
    <property type="entry name" value="Ribosomal_L20"/>
    <property type="match status" value="1"/>
</dbReference>
<dbReference type="GO" id="GO:0019843">
    <property type="term" value="F:rRNA binding"/>
    <property type="evidence" value="ECO:0007669"/>
    <property type="project" value="UniProtKB-UniRule"/>
</dbReference>
<dbReference type="Gene3D" id="6.10.160.10">
    <property type="match status" value="1"/>
</dbReference>
<comment type="function">
    <text evidence="6 8 9">Binds directly to 23S ribosomal RNA and is necessary for the in vitro assembly process of the 50S ribosomal subunit. It is not involved in the protein synthesizing functions of that subunit.</text>
</comment>
<dbReference type="AlphaFoldDB" id="A0A0F5PLC6"/>
<gene>
    <name evidence="8" type="primary">rplT</name>
    <name evidence="10" type="ORF">CDSM653_01569</name>
</gene>
<evidence type="ECO:0000256" key="4">
    <source>
        <dbReference type="ARBA" id="ARBA00022980"/>
    </source>
</evidence>
<organism evidence="10 11">
    <name type="scientific">Caldanaerobacter subterraneus subsp. pacificus DSM 12653</name>
    <dbReference type="NCBI Taxonomy" id="391606"/>
    <lineage>
        <taxon>Bacteria</taxon>
        <taxon>Bacillati</taxon>
        <taxon>Bacillota</taxon>
        <taxon>Clostridia</taxon>
        <taxon>Thermoanaerobacterales</taxon>
        <taxon>Thermoanaerobacteraceae</taxon>
        <taxon>Caldanaerobacter</taxon>
    </lineage>
</organism>
<dbReference type="GO" id="GO:0005840">
    <property type="term" value="C:ribosome"/>
    <property type="evidence" value="ECO:0007669"/>
    <property type="project" value="UniProtKB-KW"/>
</dbReference>
<accession>A0A0F5PLC6</accession>